<dbReference type="SMART" id="SM00895">
    <property type="entry name" value="FCD"/>
    <property type="match status" value="1"/>
</dbReference>
<dbReference type="AlphaFoldDB" id="A0A375AGE1"/>
<dbReference type="CDD" id="cd07377">
    <property type="entry name" value="WHTH_GntR"/>
    <property type="match status" value="1"/>
</dbReference>
<dbReference type="SUPFAM" id="SSF48008">
    <property type="entry name" value="GntR ligand-binding domain-like"/>
    <property type="match status" value="1"/>
</dbReference>
<keyword evidence="2" id="KW-0238">DNA-binding</keyword>
<evidence type="ECO:0000256" key="3">
    <source>
        <dbReference type="ARBA" id="ARBA00023163"/>
    </source>
</evidence>
<dbReference type="InterPro" id="IPR000524">
    <property type="entry name" value="Tscrpt_reg_HTH_GntR"/>
</dbReference>
<reference evidence="5 6" key="1">
    <citation type="submission" date="2016-09" db="EMBL/GenBank/DDBJ databases">
        <authorList>
            <person name="Reverchon S."/>
            <person name="Nasser W."/>
            <person name="Leonard S."/>
            <person name="Brochier C."/>
            <person name="Duprey A."/>
        </authorList>
    </citation>
    <scope>NUCLEOTIDE SEQUENCE [LARGE SCALE GENOMIC DNA]</scope>
    <source>
        <strain evidence="5 6">174/2</strain>
    </source>
</reference>
<dbReference type="EMBL" id="LT615367">
    <property type="protein sequence ID" value="SLM64976.1"/>
    <property type="molecule type" value="Genomic_DNA"/>
</dbReference>
<dbReference type="PRINTS" id="PR00035">
    <property type="entry name" value="HTHGNTR"/>
</dbReference>
<name>A0A375AGE1_9GAMM</name>
<evidence type="ECO:0000256" key="2">
    <source>
        <dbReference type="ARBA" id="ARBA00023125"/>
    </source>
</evidence>
<dbReference type="Pfam" id="PF00392">
    <property type="entry name" value="GntR"/>
    <property type="match status" value="1"/>
</dbReference>
<gene>
    <name evidence="5" type="ORF">DAQ1742_04213</name>
</gene>
<dbReference type="KEGG" id="daq:DAQ1742_04213"/>
<keyword evidence="6" id="KW-1185">Reference proteome</keyword>
<protein>
    <submittedName>
        <fullName evidence="5">Predicted biotin regulatory protein BioR (GntR family)</fullName>
    </submittedName>
</protein>
<dbReference type="SUPFAM" id="SSF46785">
    <property type="entry name" value="Winged helix' DNA-binding domain"/>
    <property type="match status" value="1"/>
</dbReference>
<dbReference type="InterPro" id="IPR008920">
    <property type="entry name" value="TF_FadR/GntR_C"/>
</dbReference>
<sequence>MNLKQTDDSNVALSPFDTLLAAIERGELLPGERLQETRLAKQFGLSRTPIREALHRLEMLGLVQPGPQRGLMIAQLSYERLSQLFAVREGLERLAMELAVASASVEEMALLQDMVRVERDISDGKALHDHNRLFHRQIYRATHNPYLNEMLDNLRIHLSLLRGTTYELPERVEEAKREHQMIVDALVRRDKEAAQAAACQHIRNGYRARLRILNQHDR</sequence>
<dbReference type="PANTHER" id="PTHR43537">
    <property type="entry name" value="TRANSCRIPTIONAL REGULATOR, GNTR FAMILY"/>
    <property type="match status" value="1"/>
</dbReference>
<dbReference type="Pfam" id="PF07729">
    <property type="entry name" value="FCD"/>
    <property type="match status" value="1"/>
</dbReference>
<dbReference type="SMART" id="SM00345">
    <property type="entry name" value="HTH_GNTR"/>
    <property type="match status" value="1"/>
</dbReference>
<organism evidence="5 6">
    <name type="scientific">Dickeya aquatica</name>
    <dbReference type="NCBI Taxonomy" id="1401087"/>
    <lineage>
        <taxon>Bacteria</taxon>
        <taxon>Pseudomonadati</taxon>
        <taxon>Pseudomonadota</taxon>
        <taxon>Gammaproteobacteria</taxon>
        <taxon>Enterobacterales</taxon>
        <taxon>Pectobacteriaceae</taxon>
        <taxon>Dickeya</taxon>
    </lineage>
</organism>
<dbReference type="Gene3D" id="1.10.10.10">
    <property type="entry name" value="Winged helix-like DNA-binding domain superfamily/Winged helix DNA-binding domain"/>
    <property type="match status" value="1"/>
</dbReference>
<dbReference type="PROSITE" id="PS50949">
    <property type="entry name" value="HTH_GNTR"/>
    <property type="match status" value="1"/>
</dbReference>
<feature type="domain" description="HTH gntR-type" evidence="4">
    <location>
        <begin position="9"/>
        <end position="76"/>
    </location>
</feature>
<dbReference type="InterPro" id="IPR036390">
    <property type="entry name" value="WH_DNA-bd_sf"/>
</dbReference>
<keyword evidence="1" id="KW-0805">Transcription regulation</keyword>
<dbReference type="GO" id="GO:0003700">
    <property type="term" value="F:DNA-binding transcription factor activity"/>
    <property type="evidence" value="ECO:0007669"/>
    <property type="project" value="InterPro"/>
</dbReference>
<keyword evidence="3" id="KW-0804">Transcription</keyword>
<evidence type="ECO:0000313" key="6">
    <source>
        <dbReference type="Proteomes" id="UP000294820"/>
    </source>
</evidence>
<evidence type="ECO:0000259" key="4">
    <source>
        <dbReference type="PROSITE" id="PS50949"/>
    </source>
</evidence>
<evidence type="ECO:0000256" key="1">
    <source>
        <dbReference type="ARBA" id="ARBA00023015"/>
    </source>
</evidence>
<dbReference type="Gene3D" id="1.20.120.530">
    <property type="entry name" value="GntR ligand-binding domain-like"/>
    <property type="match status" value="1"/>
</dbReference>
<dbReference type="InterPro" id="IPR011711">
    <property type="entry name" value="GntR_C"/>
</dbReference>
<proteinExistence type="predicted"/>
<dbReference type="GO" id="GO:0003677">
    <property type="term" value="F:DNA binding"/>
    <property type="evidence" value="ECO:0007669"/>
    <property type="project" value="UniProtKB-KW"/>
</dbReference>
<dbReference type="RefSeq" id="WP_035344855.1">
    <property type="nucleotide sequence ID" value="NZ_LT615367.1"/>
</dbReference>
<dbReference type="Proteomes" id="UP000294820">
    <property type="component" value="Chromosome 1"/>
</dbReference>
<evidence type="ECO:0000313" key="5">
    <source>
        <dbReference type="EMBL" id="SLM64976.1"/>
    </source>
</evidence>
<dbReference type="InterPro" id="IPR036388">
    <property type="entry name" value="WH-like_DNA-bd_sf"/>
</dbReference>
<dbReference type="PANTHER" id="PTHR43537:SF49">
    <property type="entry name" value="TRANSCRIPTIONAL REGULATORY PROTEIN"/>
    <property type="match status" value="1"/>
</dbReference>
<accession>A0A375AGE1</accession>